<dbReference type="EMBL" id="CP029185">
    <property type="protein sequence ID" value="AWH87248.1"/>
    <property type="molecule type" value="Genomic_DNA"/>
</dbReference>
<evidence type="ECO:0000313" key="2">
    <source>
        <dbReference type="Proteomes" id="UP000244908"/>
    </source>
</evidence>
<dbReference type="Gene3D" id="2.60.200.60">
    <property type="match status" value="1"/>
</dbReference>
<reference evidence="1 2" key="1">
    <citation type="journal article" date="2019" name="Int. J. Syst. Evol. Microbiol.">
        <title>Limnobaculum parvum gen. nov., sp. nov., isolated from a freshwater lake.</title>
        <authorList>
            <person name="Baek C."/>
            <person name="Shin S.K."/>
            <person name="Yi H."/>
        </authorList>
    </citation>
    <scope>NUCLEOTIDE SEQUENCE [LARGE SCALE GENOMIC DNA]</scope>
    <source>
        <strain evidence="1 2">HYN0051</strain>
    </source>
</reference>
<dbReference type="KEGG" id="lpv:HYN51_00945"/>
<sequence>MKGIIRLGDKTDHGGEVITASSTFVCQGKGVARVGDLVACPKDGHGVTAIIEGHASFTDNGIPVAFDGHHTACGCELISSLASVNSE</sequence>
<dbReference type="OrthoDB" id="6860016at2"/>
<dbReference type="Proteomes" id="UP000244908">
    <property type="component" value="Chromosome"/>
</dbReference>
<dbReference type="Pfam" id="PF05488">
    <property type="entry name" value="PAAR_motif"/>
    <property type="match status" value="1"/>
</dbReference>
<organism evidence="1 2">
    <name type="scientific">Limnobaculum parvum</name>
    <dbReference type="NCBI Taxonomy" id="2172103"/>
    <lineage>
        <taxon>Bacteria</taxon>
        <taxon>Pseudomonadati</taxon>
        <taxon>Pseudomonadota</taxon>
        <taxon>Gammaproteobacteria</taxon>
        <taxon>Enterobacterales</taxon>
        <taxon>Budviciaceae</taxon>
        <taxon>Limnobaculum</taxon>
    </lineage>
</organism>
<keyword evidence="2" id="KW-1185">Reference proteome</keyword>
<dbReference type="AlphaFoldDB" id="A0A2Y9TU82"/>
<gene>
    <name evidence="1" type="ORF">HYN51_00945</name>
</gene>
<protein>
    <submittedName>
        <fullName evidence="1">PAAR domain-containing protein</fullName>
    </submittedName>
</protein>
<dbReference type="CDD" id="cd14744">
    <property type="entry name" value="PAAR_CT_2"/>
    <property type="match status" value="1"/>
</dbReference>
<name>A0A2Y9TU82_9GAMM</name>
<accession>A0A2Y9TU82</accession>
<proteinExistence type="predicted"/>
<evidence type="ECO:0000313" key="1">
    <source>
        <dbReference type="EMBL" id="AWH87248.1"/>
    </source>
</evidence>
<dbReference type="InterPro" id="IPR008727">
    <property type="entry name" value="PAAR_motif"/>
</dbReference>
<dbReference type="RefSeq" id="WP_108899339.1">
    <property type="nucleotide sequence ID" value="NZ_CP029185.2"/>
</dbReference>